<dbReference type="SMART" id="SM00347">
    <property type="entry name" value="HTH_MARR"/>
    <property type="match status" value="1"/>
</dbReference>
<dbReference type="Gene3D" id="1.10.10.10">
    <property type="entry name" value="Winged helix-like DNA-binding domain superfamily/Winged helix DNA-binding domain"/>
    <property type="match status" value="1"/>
</dbReference>
<dbReference type="GO" id="GO:0003700">
    <property type="term" value="F:DNA-binding transcription factor activity"/>
    <property type="evidence" value="ECO:0007669"/>
    <property type="project" value="InterPro"/>
</dbReference>
<dbReference type="AlphaFoldDB" id="A0AAP4FDB6"/>
<dbReference type="Proteomes" id="UP001240483">
    <property type="component" value="Unassembled WGS sequence"/>
</dbReference>
<dbReference type="PANTHER" id="PTHR33164">
    <property type="entry name" value="TRANSCRIPTIONAL REGULATOR, MARR FAMILY"/>
    <property type="match status" value="1"/>
</dbReference>
<protein>
    <submittedName>
        <fullName evidence="3">MarR family winged helix-turn-helix transcriptional regulator</fullName>
    </submittedName>
</protein>
<name>A0AAP4FDB6_9MICC</name>
<dbReference type="GO" id="GO:0006950">
    <property type="term" value="P:response to stress"/>
    <property type="evidence" value="ECO:0007669"/>
    <property type="project" value="TreeGrafter"/>
</dbReference>
<dbReference type="Pfam" id="PF12802">
    <property type="entry name" value="MarR_2"/>
    <property type="match status" value="1"/>
</dbReference>
<feature type="region of interest" description="Disordered" evidence="1">
    <location>
        <begin position="1"/>
        <end position="22"/>
    </location>
</feature>
<dbReference type="InterPro" id="IPR036390">
    <property type="entry name" value="WH_DNA-bd_sf"/>
</dbReference>
<evidence type="ECO:0000256" key="1">
    <source>
        <dbReference type="SAM" id="MobiDB-lite"/>
    </source>
</evidence>
<feature type="domain" description="HTH marR-type" evidence="2">
    <location>
        <begin position="32"/>
        <end position="169"/>
    </location>
</feature>
<dbReference type="PROSITE" id="PS50995">
    <property type="entry name" value="HTH_MARR_2"/>
    <property type="match status" value="1"/>
</dbReference>
<evidence type="ECO:0000313" key="3">
    <source>
        <dbReference type="EMBL" id="MDK6274784.1"/>
    </source>
</evidence>
<dbReference type="PRINTS" id="PR00598">
    <property type="entry name" value="HTHMARR"/>
</dbReference>
<dbReference type="InterPro" id="IPR000835">
    <property type="entry name" value="HTH_MarR-typ"/>
</dbReference>
<gene>
    <name evidence="3" type="ORF">QP116_03330</name>
</gene>
<dbReference type="InterPro" id="IPR036388">
    <property type="entry name" value="WH-like_DNA-bd_sf"/>
</dbReference>
<reference evidence="3" key="1">
    <citation type="submission" date="2023-05" db="EMBL/GenBank/DDBJ databases">
        <title>Cataloging the Phylogenetic Diversity of Human Bladder Bacteria.</title>
        <authorList>
            <person name="Du J."/>
        </authorList>
    </citation>
    <scope>NUCLEOTIDE SEQUENCE</scope>
    <source>
        <strain evidence="3">UMB9978</strain>
    </source>
</reference>
<organism evidence="3 4">
    <name type="scientific">Pseudoglutamicibacter cumminsii</name>
    <dbReference type="NCBI Taxonomy" id="156979"/>
    <lineage>
        <taxon>Bacteria</taxon>
        <taxon>Bacillati</taxon>
        <taxon>Actinomycetota</taxon>
        <taxon>Actinomycetes</taxon>
        <taxon>Micrococcales</taxon>
        <taxon>Micrococcaceae</taxon>
        <taxon>Pseudoglutamicibacter</taxon>
    </lineage>
</organism>
<dbReference type="SUPFAM" id="SSF46785">
    <property type="entry name" value="Winged helix' DNA-binding domain"/>
    <property type="match status" value="1"/>
</dbReference>
<evidence type="ECO:0000313" key="4">
    <source>
        <dbReference type="Proteomes" id="UP001240483"/>
    </source>
</evidence>
<proteinExistence type="predicted"/>
<sequence>MNAQQNPAQVTPNHGENSPLSQSNVRWLNKDEAELWYSLREFIWGFPSTLDRQLLHDSSLSSGEYSVMATLSDTPDHRVRAGELAEALGWERSRLSHLLRRMEERDLVERAPSKGHDRRAQDVILTPRGWDVLRSAAPDHVTFVRETVFDPLTAEEHMQLLDMLVRLNHACDEQNARRRG</sequence>
<dbReference type="InterPro" id="IPR039422">
    <property type="entry name" value="MarR/SlyA-like"/>
</dbReference>
<comment type="caution">
    <text evidence="3">The sequence shown here is derived from an EMBL/GenBank/DDBJ whole genome shotgun (WGS) entry which is preliminary data.</text>
</comment>
<evidence type="ECO:0000259" key="2">
    <source>
        <dbReference type="PROSITE" id="PS50995"/>
    </source>
</evidence>
<dbReference type="PANTHER" id="PTHR33164:SF99">
    <property type="entry name" value="MARR FAMILY REGULATORY PROTEIN"/>
    <property type="match status" value="1"/>
</dbReference>
<dbReference type="RefSeq" id="WP_285332715.1">
    <property type="nucleotide sequence ID" value="NZ_JASODW010000002.1"/>
</dbReference>
<dbReference type="EMBL" id="JASODW010000002">
    <property type="protein sequence ID" value="MDK6274784.1"/>
    <property type="molecule type" value="Genomic_DNA"/>
</dbReference>
<accession>A0AAP4FDB6</accession>